<name>A0A0N4VPM0_ENTVE</name>
<comment type="catalytic activity">
    <reaction evidence="7 9">
        <text>dUTP + H2O = dUMP + diphosphate + H(+)</text>
        <dbReference type="Rhea" id="RHEA:10248"/>
        <dbReference type="ChEBI" id="CHEBI:15377"/>
        <dbReference type="ChEBI" id="CHEBI:15378"/>
        <dbReference type="ChEBI" id="CHEBI:33019"/>
        <dbReference type="ChEBI" id="CHEBI:61555"/>
        <dbReference type="ChEBI" id="CHEBI:246422"/>
        <dbReference type="EC" id="3.6.1.23"/>
    </reaction>
</comment>
<comment type="function">
    <text evidence="9">Involved in nucleotide metabolism via production of dUMP, the immediate precursor of thymidine nucleotides, and decreases the intracellular concentration of dUTP so that uracil cannot be incorporated into DNA.</text>
</comment>
<gene>
    <name evidence="11" type="ORF">EVEC_LOCUS12116</name>
</gene>
<evidence type="ECO:0000259" key="10">
    <source>
        <dbReference type="Pfam" id="PF00692"/>
    </source>
</evidence>
<evidence type="ECO:0000256" key="8">
    <source>
        <dbReference type="ARBA" id="ARBA00057946"/>
    </source>
</evidence>
<feature type="domain" description="dUTPase-like" evidence="10">
    <location>
        <begin position="25"/>
        <end position="152"/>
    </location>
</feature>
<dbReference type="EMBL" id="UXUI01013498">
    <property type="protein sequence ID" value="VDD97365.1"/>
    <property type="molecule type" value="Genomic_DNA"/>
</dbReference>
<keyword evidence="9" id="KW-0479">Metal-binding</keyword>
<dbReference type="GO" id="GO:0006226">
    <property type="term" value="P:dUMP biosynthetic process"/>
    <property type="evidence" value="ECO:0007669"/>
    <property type="project" value="UniProtKB-UniRule"/>
</dbReference>
<dbReference type="AlphaFoldDB" id="A0A0N4VPM0"/>
<comment type="pathway">
    <text evidence="2 9">Pyrimidine metabolism; dUMP biosynthesis; dUMP from dCTP (dUTP route): step 2/2.</text>
</comment>
<dbReference type="InterPro" id="IPR008181">
    <property type="entry name" value="dUTPase"/>
</dbReference>
<dbReference type="FunFam" id="2.70.40.10:FF:000004">
    <property type="entry name" value="Deoxyuridine triphosphatase"/>
    <property type="match status" value="1"/>
</dbReference>
<evidence type="ECO:0000256" key="6">
    <source>
        <dbReference type="ARBA" id="ARBA00023080"/>
    </source>
</evidence>
<comment type="function">
    <text evidence="8">Catalyzes the cleavage of 2'-deoxyuridine 5'-triphosphate (dUTP) into 2'-deoxyuridine 5'-monophosphate (dUMP) and inorganic pyrophosphate and through its action efficiently prevents uracil misincorporation into DNA and at the same time provides dUMP, the substrate for de novo thymidylate biosynthesis. Inhibits peroxisome proliferator-activated receptor (PPAR) activity by binding of its N-terminal to PPAR, preventing the latter's dimerization with retinoid X receptor. Essential for embryonic development.</text>
</comment>
<dbReference type="NCBIfam" id="TIGR00576">
    <property type="entry name" value="dut"/>
    <property type="match status" value="1"/>
</dbReference>
<reference evidence="13" key="1">
    <citation type="submission" date="2017-02" db="UniProtKB">
        <authorList>
            <consortium name="WormBaseParasite"/>
        </authorList>
    </citation>
    <scope>IDENTIFICATION</scope>
</reference>
<accession>A0A0N4VPM0</accession>
<evidence type="ECO:0000256" key="2">
    <source>
        <dbReference type="ARBA" id="ARBA00005142"/>
    </source>
</evidence>
<dbReference type="Pfam" id="PF00692">
    <property type="entry name" value="dUTPase"/>
    <property type="match status" value="1"/>
</dbReference>
<dbReference type="CDD" id="cd07557">
    <property type="entry name" value="trimeric_dUTPase"/>
    <property type="match status" value="1"/>
</dbReference>
<dbReference type="STRING" id="51028.A0A0N4VPM0"/>
<evidence type="ECO:0000313" key="11">
    <source>
        <dbReference type="EMBL" id="VDD97365.1"/>
    </source>
</evidence>
<dbReference type="NCBIfam" id="NF001862">
    <property type="entry name" value="PRK00601.1"/>
    <property type="match status" value="1"/>
</dbReference>
<dbReference type="InterPro" id="IPR029054">
    <property type="entry name" value="dUTPase-like"/>
</dbReference>
<evidence type="ECO:0000256" key="5">
    <source>
        <dbReference type="ARBA" id="ARBA00022842"/>
    </source>
</evidence>
<comment type="cofactor">
    <cofactor evidence="1 9">
        <name>Mg(2+)</name>
        <dbReference type="ChEBI" id="CHEBI:18420"/>
    </cofactor>
</comment>
<dbReference type="EC" id="3.6.1.23" evidence="9"/>
<dbReference type="GO" id="GO:0000287">
    <property type="term" value="F:magnesium ion binding"/>
    <property type="evidence" value="ECO:0007669"/>
    <property type="project" value="UniProtKB-UniRule"/>
</dbReference>
<dbReference type="SUPFAM" id="SSF51283">
    <property type="entry name" value="dUTPase-like"/>
    <property type="match status" value="1"/>
</dbReference>
<keyword evidence="4 9" id="KW-0378">Hydrolase</keyword>
<protein>
    <recommendedName>
        <fullName evidence="9">Deoxyuridine 5'-triphosphate nucleotidohydrolase</fullName>
        <shortName evidence="9">dUTPase</shortName>
        <ecNumber evidence="9">3.6.1.23</ecNumber>
    </recommendedName>
    <alternativeName>
        <fullName evidence="9">dUTP pyrophosphatase</fullName>
    </alternativeName>
</protein>
<dbReference type="InterPro" id="IPR036157">
    <property type="entry name" value="dUTPase-like_sf"/>
</dbReference>
<keyword evidence="5 9" id="KW-0460">Magnesium</keyword>
<comment type="similarity">
    <text evidence="3 9">Belongs to the dUTPase family.</text>
</comment>
<evidence type="ECO:0000256" key="9">
    <source>
        <dbReference type="RuleBase" id="RU367024"/>
    </source>
</evidence>
<dbReference type="PANTHER" id="PTHR11241">
    <property type="entry name" value="DEOXYURIDINE 5'-TRIPHOSPHATE NUCLEOTIDOHYDROLASE"/>
    <property type="match status" value="1"/>
</dbReference>
<evidence type="ECO:0000256" key="1">
    <source>
        <dbReference type="ARBA" id="ARBA00001946"/>
    </source>
</evidence>
<dbReference type="GO" id="GO:0046081">
    <property type="term" value="P:dUTP catabolic process"/>
    <property type="evidence" value="ECO:0007669"/>
    <property type="project" value="UniProtKB-UniRule"/>
</dbReference>
<dbReference type="PANTHER" id="PTHR11241:SF0">
    <property type="entry name" value="DEOXYURIDINE 5'-TRIPHOSPHATE NUCLEOTIDOHYDROLASE"/>
    <property type="match status" value="1"/>
</dbReference>
<sequence>MLIHEFQSDDGNKRLVLKFKKLGKNATAPSYGSSNAAGADLYSACDCTVPPKGKYLVPTEIQIEVPEGCYGRVAPRFGLADKNFVDVGAGVIDPDYRGEVKVLLFNHGTEELKVCKGDRIAQLICERFERCEVLETELDVTDRGDGGFGSTGV</sequence>
<dbReference type="OrthoDB" id="419889at2759"/>
<dbReference type="UniPathway" id="UPA00610">
    <property type="reaction ID" value="UER00666"/>
</dbReference>
<dbReference type="InterPro" id="IPR033704">
    <property type="entry name" value="dUTPase_trimeric"/>
</dbReference>
<reference evidence="11 12" key="2">
    <citation type="submission" date="2018-10" db="EMBL/GenBank/DDBJ databases">
        <authorList>
            <consortium name="Pathogen Informatics"/>
        </authorList>
    </citation>
    <scope>NUCLEOTIDE SEQUENCE [LARGE SCALE GENOMIC DNA]</scope>
</reference>
<evidence type="ECO:0000313" key="13">
    <source>
        <dbReference type="WBParaSite" id="EVEC_0001294901-mRNA-1"/>
    </source>
</evidence>
<dbReference type="Gene3D" id="2.70.40.10">
    <property type="match status" value="1"/>
</dbReference>
<evidence type="ECO:0000313" key="12">
    <source>
        <dbReference type="Proteomes" id="UP000274131"/>
    </source>
</evidence>
<dbReference type="GO" id="GO:0004170">
    <property type="term" value="F:dUTP diphosphatase activity"/>
    <property type="evidence" value="ECO:0007669"/>
    <property type="project" value="UniProtKB-UniRule"/>
</dbReference>
<keyword evidence="12" id="KW-1185">Reference proteome</keyword>
<organism evidence="13">
    <name type="scientific">Enterobius vermicularis</name>
    <name type="common">Human pinworm</name>
    <dbReference type="NCBI Taxonomy" id="51028"/>
    <lineage>
        <taxon>Eukaryota</taxon>
        <taxon>Metazoa</taxon>
        <taxon>Ecdysozoa</taxon>
        <taxon>Nematoda</taxon>
        <taxon>Chromadorea</taxon>
        <taxon>Rhabditida</taxon>
        <taxon>Spirurina</taxon>
        <taxon>Oxyuridomorpha</taxon>
        <taxon>Oxyuroidea</taxon>
        <taxon>Oxyuridae</taxon>
        <taxon>Enterobius</taxon>
    </lineage>
</organism>
<evidence type="ECO:0000256" key="3">
    <source>
        <dbReference type="ARBA" id="ARBA00006581"/>
    </source>
</evidence>
<proteinExistence type="inferred from homology"/>
<evidence type="ECO:0000256" key="4">
    <source>
        <dbReference type="ARBA" id="ARBA00022801"/>
    </source>
</evidence>
<keyword evidence="6 9" id="KW-0546">Nucleotide metabolism</keyword>
<dbReference type="Proteomes" id="UP000274131">
    <property type="component" value="Unassembled WGS sequence"/>
</dbReference>
<evidence type="ECO:0000256" key="7">
    <source>
        <dbReference type="ARBA" id="ARBA00047686"/>
    </source>
</evidence>
<dbReference type="WBParaSite" id="EVEC_0001294901-mRNA-1">
    <property type="protein sequence ID" value="EVEC_0001294901-mRNA-1"/>
    <property type="gene ID" value="EVEC_0001294901"/>
</dbReference>